<evidence type="ECO:0000256" key="3">
    <source>
        <dbReference type="ARBA" id="ARBA00022692"/>
    </source>
</evidence>
<dbReference type="InterPro" id="IPR028082">
    <property type="entry name" value="Peripla_BP_I"/>
</dbReference>
<evidence type="ECO:0000256" key="4">
    <source>
        <dbReference type="ARBA" id="ARBA00022741"/>
    </source>
</evidence>
<dbReference type="PROSITE" id="PS50011">
    <property type="entry name" value="PROTEIN_KINASE_DOM"/>
    <property type="match status" value="1"/>
</dbReference>
<evidence type="ECO:0000256" key="11">
    <source>
        <dbReference type="SAM" id="Phobius"/>
    </source>
</evidence>
<evidence type="ECO:0000313" key="15">
    <source>
        <dbReference type="RefSeq" id="XP_065643938.1"/>
    </source>
</evidence>
<dbReference type="PROSITE" id="PS50125">
    <property type="entry name" value="GUANYLATE_CYCLASE_2"/>
    <property type="match status" value="1"/>
</dbReference>
<accession>A0ABM4B542</accession>
<organism evidence="14 15">
    <name type="scientific">Hydra vulgaris</name>
    <name type="common">Hydra</name>
    <name type="synonym">Hydra attenuata</name>
    <dbReference type="NCBI Taxonomy" id="6087"/>
    <lineage>
        <taxon>Eukaryota</taxon>
        <taxon>Metazoa</taxon>
        <taxon>Cnidaria</taxon>
        <taxon>Hydrozoa</taxon>
        <taxon>Hydroidolina</taxon>
        <taxon>Anthoathecata</taxon>
        <taxon>Aplanulata</taxon>
        <taxon>Hydridae</taxon>
        <taxon>Hydra</taxon>
    </lineage>
</organism>
<dbReference type="SUPFAM" id="SSF56112">
    <property type="entry name" value="Protein kinase-like (PK-like)"/>
    <property type="match status" value="1"/>
</dbReference>
<dbReference type="SMART" id="SM00181">
    <property type="entry name" value="EGF"/>
    <property type="match status" value="3"/>
</dbReference>
<evidence type="ECO:0000313" key="14">
    <source>
        <dbReference type="Proteomes" id="UP001652625"/>
    </source>
</evidence>
<dbReference type="InterPro" id="IPR001054">
    <property type="entry name" value="A/G_cyclase"/>
</dbReference>
<feature type="domain" description="Guanylate cyclase" evidence="13">
    <location>
        <begin position="1245"/>
        <end position="1375"/>
    </location>
</feature>
<evidence type="ECO:0000259" key="13">
    <source>
        <dbReference type="PROSITE" id="PS50125"/>
    </source>
</evidence>
<dbReference type="InterPro" id="IPR011009">
    <property type="entry name" value="Kinase-like_dom_sf"/>
</dbReference>
<keyword evidence="3 11" id="KW-0812">Transmembrane</keyword>
<evidence type="ECO:0000256" key="2">
    <source>
        <dbReference type="ARBA" id="ARBA00012202"/>
    </source>
</evidence>
<evidence type="ECO:0000256" key="10">
    <source>
        <dbReference type="RuleBase" id="RU003431"/>
    </source>
</evidence>
<dbReference type="SMART" id="SM00044">
    <property type="entry name" value="CYCc"/>
    <property type="match status" value="1"/>
</dbReference>
<comment type="catalytic activity">
    <reaction evidence="10">
        <text>GTP = 3',5'-cyclic GMP + diphosphate</text>
        <dbReference type="Rhea" id="RHEA:13665"/>
        <dbReference type="ChEBI" id="CHEBI:33019"/>
        <dbReference type="ChEBI" id="CHEBI:37565"/>
        <dbReference type="ChEBI" id="CHEBI:57746"/>
        <dbReference type="EC" id="4.6.1.2"/>
    </reaction>
</comment>
<keyword evidence="14" id="KW-1185">Reference proteome</keyword>
<dbReference type="PANTHER" id="PTHR11920">
    <property type="entry name" value="GUANYLYL CYCLASE"/>
    <property type="match status" value="1"/>
</dbReference>
<dbReference type="InterPro" id="IPR018297">
    <property type="entry name" value="A/G_cyclase_CS"/>
</dbReference>
<keyword evidence="7 9" id="KW-0456">Lyase</keyword>
<dbReference type="InterPro" id="IPR001828">
    <property type="entry name" value="ANF_lig-bd_rcpt"/>
</dbReference>
<dbReference type="Pfam" id="PF24887">
    <property type="entry name" value="EGF_STAB1-2"/>
    <property type="match status" value="1"/>
</dbReference>
<gene>
    <name evidence="15" type="primary">LOC100197876</name>
</gene>
<dbReference type="SUPFAM" id="SSF55073">
    <property type="entry name" value="Nucleotide cyclase"/>
    <property type="match status" value="1"/>
</dbReference>
<evidence type="ECO:0000256" key="5">
    <source>
        <dbReference type="ARBA" id="ARBA00022989"/>
    </source>
</evidence>
<dbReference type="Gene3D" id="1.10.510.10">
    <property type="entry name" value="Transferase(Phosphotransferase) domain 1"/>
    <property type="match status" value="1"/>
</dbReference>
<dbReference type="InterPro" id="IPR000719">
    <property type="entry name" value="Prot_kinase_dom"/>
</dbReference>
<protein>
    <recommendedName>
        <fullName evidence="2 10">Guanylate cyclase</fullName>
        <ecNumber evidence="2 10">4.6.1.2</ecNumber>
    </recommendedName>
</protein>
<dbReference type="Pfam" id="PF01094">
    <property type="entry name" value="ANF_receptor"/>
    <property type="match status" value="1"/>
</dbReference>
<name>A0ABM4B542_HYDVU</name>
<dbReference type="EC" id="4.6.1.2" evidence="2 10"/>
<sequence>MFCLWSNKFWITKFFLLLGFLSVKFVTGNLSLRISPPSKLTQQSKVAANFPFDPPIIIQILSNGALLRTGPDSSLEVKAAINDSSKCLSADATFSLKNGIGIFPGSICEVTTTPLTLSFSAVSSQGVLTSDSTNAFVVVGEIHLALFHQDQRYLNGRYEEFLRDNIDTINTGKYNYPTRMVFPGRTLYMKSYYYPDNIPESALKAFFQMQDYHQKYPEKKAYGIIGFNDNDLSKTIYPFAMMNKYAVTTYREDTLTEFNDKNKYPYLNRIGYDDSIMYYGLLVYLKERKWNKIIIIQSVLTTFRSEFYIDALRLGIEVVAKYVISDVTDLDSEPYGKLDDMYTSIKASGIRLIVTPAKGDTSVLIYTEAIRANVTCTDGYQWVGYQNADDFPSSNSPPYCHIDKNSLCVLRFKGMTFNSPMYLVDGWDTPEWNMIWNKWLEGDVDKSLGQTRDFPLEDPGSFGSIFALARDCLSTNILAMERLIASNLTINGETLSTEILLNTDFHGLTGQVTLDPETGKRINYVARVSQLWPNTNYYSITYMEQIIRFGYIAWWDWSLMPSLNTHTLYNIKNTNTTTVVEMKTEGGQLALQRALYFNDMNMLVGYIEVDQKFKNKRSFKAYQGFFSYTYQKQVKMVLDPYADPVYIDKVVEDRIEYVPAPYYCNNTCGGSVLDPSDINVFQNGKCILQDICSCNMDAAGQILWSGVNCQFPVCHAGCKQGICTAPNQCDCFEGYSGQDCVTPICSICSSGGICVSPELCVCNPGQFGSACEQKCTCVNGICHDGVAGDGTCSKCNPGYTGANCNISLVALILPLIIGLVLSGLGIFFLARFLIKRAKDKAALYNNDWIVTWSDIKHYDEATGRSNMHMSALSMDKSAARKKINSGSWQGIDVHYQKIDKETISLTDTIRLEVKHMRDISHINIANFLGCVIEAPNVSILMELQPKGSLDDIMSNEDIKVPWNFRFAFIKGILKGLQYLHNSEIKSHGRLKSSNILVDNRWTVKLTGFGLHSFKSNQKGVGVFNPLEINKNIDQSTANYFSLLWTSPEILKTGVYHLNHVGRGSVEGDIYSLGMVLSEMCSRSFPFADLDLEKADVIRLICGQKDDDLLKAWKDYVSKSNAEAGGFVRPCIKDTEWPAKYEKRKALKKLMEACWHEDPTLRPSIKECIVQVDRIDPQKGELMDNLVTMLEKYSNNLENIVTKRTKQIAIEKQKTEDLVSRLLPKSVAEDLKQGKRVEPETFDFVTIFFSDIVGFTSIAKRSTPMEVVALLNDMYTCFDSIAANYDVYKVETIGDAYMIVSGLPNRNGDLHAGEICTTALDLMYAVGNFKIAHLPDTGLHLRAGIHTGMVVSGVVGLKMPRYCLFGDTVASASKMESSGSPMRIQISDYTYQILLRLKGYRCEFRHEYELKGKGMVKTYWLIGKDGYDKVMPDWTQFEPEPGH</sequence>
<dbReference type="Proteomes" id="UP001652625">
    <property type="component" value="Chromosome 01"/>
</dbReference>
<evidence type="ECO:0000256" key="8">
    <source>
        <dbReference type="ARBA" id="ARBA00023293"/>
    </source>
</evidence>
<dbReference type="GeneID" id="100197876"/>
<dbReference type="InterPro" id="IPR056806">
    <property type="entry name" value="EGF_STAB1-2"/>
</dbReference>
<evidence type="ECO:0000259" key="12">
    <source>
        <dbReference type="PROSITE" id="PS50011"/>
    </source>
</evidence>
<keyword evidence="5 11" id="KW-1133">Transmembrane helix</keyword>
<comment type="subcellular location">
    <subcellularLocation>
        <location evidence="1">Membrane</location>
        <topology evidence="1">Single-pass type I membrane protein</topology>
    </subcellularLocation>
</comment>
<reference evidence="15" key="2">
    <citation type="submission" date="2025-08" db="UniProtKB">
        <authorList>
            <consortium name="RefSeq"/>
        </authorList>
    </citation>
    <scope>IDENTIFICATION</scope>
</reference>
<evidence type="ECO:0000256" key="9">
    <source>
        <dbReference type="RuleBase" id="RU000405"/>
    </source>
</evidence>
<evidence type="ECO:0000256" key="6">
    <source>
        <dbReference type="ARBA" id="ARBA00023136"/>
    </source>
</evidence>
<dbReference type="CDD" id="cd07302">
    <property type="entry name" value="CHD"/>
    <property type="match status" value="1"/>
</dbReference>
<dbReference type="PROSITE" id="PS00452">
    <property type="entry name" value="GUANYLATE_CYCLASE_1"/>
    <property type="match status" value="1"/>
</dbReference>
<reference evidence="14" key="1">
    <citation type="submission" date="2025-05" db="UniProtKB">
        <authorList>
            <consortium name="RefSeq"/>
        </authorList>
    </citation>
    <scope>NUCLEOTIDE SEQUENCE [LARGE SCALE GENOMIC DNA]</scope>
</reference>
<dbReference type="InterPro" id="IPR000742">
    <property type="entry name" value="EGF"/>
</dbReference>
<dbReference type="PROSITE" id="PS00022">
    <property type="entry name" value="EGF_1"/>
    <property type="match status" value="1"/>
</dbReference>
<keyword evidence="4" id="KW-0547">Nucleotide-binding</keyword>
<proteinExistence type="inferred from homology"/>
<comment type="similarity">
    <text evidence="9">Belongs to the adenylyl cyclase class-4/guanylyl cyclase family.</text>
</comment>
<dbReference type="PANTHER" id="PTHR11920:SF501">
    <property type="entry name" value="GUANYLATE CYCLASE 32E"/>
    <property type="match status" value="1"/>
</dbReference>
<dbReference type="Gene3D" id="2.10.25.10">
    <property type="entry name" value="Laminin"/>
    <property type="match status" value="2"/>
</dbReference>
<evidence type="ECO:0000256" key="7">
    <source>
        <dbReference type="ARBA" id="ARBA00023239"/>
    </source>
</evidence>
<feature type="transmembrane region" description="Helical" evidence="11">
    <location>
        <begin position="806"/>
        <end position="830"/>
    </location>
</feature>
<evidence type="ECO:0000256" key="1">
    <source>
        <dbReference type="ARBA" id="ARBA00004479"/>
    </source>
</evidence>
<dbReference type="SUPFAM" id="SSF53822">
    <property type="entry name" value="Periplasmic binding protein-like I"/>
    <property type="match status" value="1"/>
</dbReference>
<dbReference type="RefSeq" id="XP_065643938.1">
    <property type="nucleotide sequence ID" value="XM_065787866.1"/>
</dbReference>
<dbReference type="InterPro" id="IPR029787">
    <property type="entry name" value="Nucleotide_cyclase"/>
</dbReference>
<feature type="domain" description="Protein kinase" evidence="12">
    <location>
        <begin position="856"/>
        <end position="1174"/>
    </location>
</feature>
<dbReference type="Pfam" id="PF00069">
    <property type="entry name" value="Pkinase"/>
    <property type="match status" value="1"/>
</dbReference>
<keyword evidence="6 11" id="KW-0472">Membrane</keyword>
<dbReference type="InterPro" id="IPR050401">
    <property type="entry name" value="Cyclic_nucleotide_synthase"/>
</dbReference>
<dbReference type="Pfam" id="PF00211">
    <property type="entry name" value="Guanylate_cyc"/>
    <property type="match status" value="1"/>
</dbReference>
<dbReference type="Gene3D" id="3.40.50.2300">
    <property type="match status" value="2"/>
</dbReference>
<keyword evidence="8 10" id="KW-0141">cGMP biosynthesis</keyword>
<dbReference type="Gene3D" id="3.30.70.1230">
    <property type="entry name" value="Nucleotide cyclase"/>
    <property type="match status" value="1"/>
</dbReference>